<comment type="caution">
    <text evidence="4">The sequence shown here is derived from an EMBL/GenBank/DDBJ whole genome shotgun (WGS) entry which is preliminary data.</text>
</comment>
<evidence type="ECO:0000259" key="3">
    <source>
        <dbReference type="Pfam" id="PF00685"/>
    </source>
</evidence>
<dbReference type="SUPFAM" id="SSF52540">
    <property type="entry name" value="P-loop containing nucleoside triphosphate hydrolases"/>
    <property type="match status" value="1"/>
</dbReference>
<evidence type="ECO:0000256" key="1">
    <source>
        <dbReference type="ARBA" id="ARBA00005771"/>
    </source>
</evidence>
<keyword evidence="2" id="KW-0808">Transferase</keyword>
<dbReference type="RefSeq" id="WP_231439479.1">
    <property type="nucleotide sequence ID" value="NZ_JAJOMB010000003.1"/>
</dbReference>
<dbReference type="InterPro" id="IPR027417">
    <property type="entry name" value="P-loop_NTPase"/>
</dbReference>
<evidence type="ECO:0000313" key="5">
    <source>
        <dbReference type="Proteomes" id="UP001138997"/>
    </source>
</evidence>
<dbReference type="Pfam" id="PF00685">
    <property type="entry name" value="Sulfotransfer_1"/>
    <property type="match status" value="1"/>
</dbReference>
<dbReference type="AlphaFoldDB" id="A0A9X1NCH7"/>
<accession>A0A9X1NCH7</accession>
<proteinExistence type="inferred from homology"/>
<feature type="domain" description="Sulfotransferase" evidence="3">
    <location>
        <begin position="39"/>
        <end position="291"/>
    </location>
</feature>
<dbReference type="EMBL" id="JAJOMB010000003">
    <property type="protein sequence ID" value="MCD5310518.1"/>
    <property type="molecule type" value="Genomic_DNA"/>
</dbReference>
<comment type="similarity">
    <text evidence="1">Belongs to the sulfotransferase 1 family.</text>
</comment>
<sequence length="309" mass="34852">MITADSARRVVVGKEMTQLKRYDGPFQDNARWQSVTLRPDDVIVAAPMKSGTTWVQSICAMLLFRATGFDAPLSRLSPWIDMKDTPIEDVVARLEAQAHRRILKSHTPLDGLPTAEGVKTVFVARHPLDSALSWYHHLHNMDSPAMMTSLGFPPEISLYPTTDDRTWLREWVMADSAPAGESQSMNAYLDHARIAWEQRDRDDLVLLHYADLSADLEGQMRALAERLGAQVPDELWAELLEAASFKQMSARPEVWTPTQPFHDRAAFFREGRSGGGAALLEPEVLEAYRERAAQVLPAELNTWLHRPEQ</sequence>
<reference evidence="4" key="1">
    <citation type="submission" date="2021-11" db="EMBL/GenBank/DDBJ databases">
        <title>Streptomyces corallinus and Kineosporia corallina sp. nov., two new coral-derived marine actinobacteria.</title>
        <authorList>
            <person name="Buangrab K."/>
            <person name="Sutthacheep M."/>
            <person name="Yeemin T."/>
            <person name="Harunari E."/>
            <person name="Igarashi Y."/>
            <person name="Sripreechasak P."/>
            <person name="Kanchanasin P."/>
            <person name="Tanasupawat S."/>
            <person name="Phongsopitanun W."/>
        </authorList>
    </citation>
    <scope>NUCLEOTIDE SEQUENCE</scope>
    <source>
        <strain evidence="4">JCM 31032</strain>
    </source>
</reference>
<evidence type="ECO:0000256" key="2">
    <source>
        <dbReference type="ARBA" id="ARBA00022679"/>
    </source>
</evidence>
<evidence type="ECO:0000313" key="4">
    <source>
        <dbReference type="EMBL" id="MCD5310518.1"/>
    </source>
</evidence>
<dbReference type="PANTHER" id="PTHR11783">
    <property type="entry name" value="SULFOTRANSFERASE SULT"/>
    <property type="match status" value="1"/>
</dbReference>
<gene>
    <name evidence="4" type="ORF">LR394_06395</name>
</gene>
<dbReference type="InterPro" id="IPR000863">
    <property type="entry name" value="Sulfotransferase_dom"/>
</dbReference>
<name>A0A9X1NCH7_9ACTN</name>
<dbReference type="Proteomes" id="UP001138997">
    <property type="component" value="Unassembled WGS sequence"/>
</dbReference>
<keyword evidence="5" id="KW-1185">Reference proteome</keyword>
<protein>
    <submittedName>
        <fullName evidence="4">Sulfotransferase domain-containing protein</fullName>
    </submittedName>
</protein>
<dbReference type="GO" id="GO:0008146">
    <property type="term" value="F:sulfotransferase activity"/>
    <property type="evidence" value="ECO:0007669"/>
    <property type="project" value="InterPro"/>
</dbReference>
<organism evidence="4 5">
    <name type="scientific">Kineosporia babensis</name>
    <dbReference type="NCBI Taxonomy" id="499548"/>
    <lineage>
        <taxon>Bacteria</taxon>
        <taxon>Bacillati</taxon>
        <taxon>Actinomycetota</taxon>
        <taxon>Actinomycetes</taxon>
        <taxon>Kineosporiales</taxon>
        <taxon>Kineosporiaceae</taxon>
        <taxon>Kineosporia</taxon>
    </lineage>
</organism>
<dbReference type="Gene3D" id="3.40.50.300">
    <property type="entry name" value="P-loop containing nucleotide triphosphate hydrolases"/>
    <property type="match status" value="1"/>
</dbReference>